<reference evidence="2 3" key="1">
    <citation type="submission" date="2021-06" db="EMBL/GenBank/DDBJ databases">
        <title>Falsochrobactrum tianjin sp.nov., a new petroleum-degrading bacteria isolated from oily soils.</title>
        <authorList>
            <person name="Chen G."/>
            <person name="Chen H."/>
            <person name="Tian J."/>
            <person name="Qing J."/>
            <person name="Zhong L."/>
            <person name="Ma W."/>
            <person name="Song Y."/>
            <person name="Cui X."/>
            <person name="Yan B."/>
        </authorList>
    </citation>
    <scope>NUCLEOTIDE SEQUENCE [LARGE SCALE GENOMIC DNA]</scope>
    <source>
        <strain evidence="2 3">TDYN1</strain>
    </source>
</reference>
<proteinExistence type="predicted"/>
<evidence type="ECO:0000256" key="1">
    <source>
        <dbReference type="SAM" id="SignalP"/>
    </source>
</evidence>
<keyword evidence="3" id="KW-1185">Reference proteome</keyword>
<dbReference type="Proteomes" id="UP000752297">
    <property type="component" value="Unassembled WGS sequence"/>
</dbReference>
<accession>A0A949PUG2</accession>
<feature type="signal peptide" evidence="1">
    <location>
        <begin position="1"/>
        <end position="20"/>
    </location>
</feature>
<gene>
    <name evidence="2" type="ORF">KUG47_16645</name>
</gene>
<sequence>MKRTAAALMIAAYFAVPAFSQELPVYAETGTIDITFGDERITHYTTWNTVPNDPDRQVHTASWLIMKPQLMGGVNISPDDVFVLITSRDSLSPKPGQSSLRVEISLNPETLELKSKPAASIRFHPNGDDCVSAWNIDPTSGR</sequence>
<protein>
    <submittedName>
        <fullName evidence="2">Uncharacterized protein</fullName>
    </submittedName>
</protein>
<feature type="chain" id="PRO_5038088977" evidence="1">
    <location>
        <begin position="21"/>
        <end position="142"/>
    </location>
</feature>
<dbReference type="RefSeq" id="WP_217679180.1">
    <property type="nucleotide sequence ID" value="NZ_JAHRVA010000017.1"/>
</dbReference>
<name>A0A949PUG2_9HYPH</name>
<comment type="caution">
    <text evidence="2">The sequence shown here is derived from an EMBL/GenBank/DDBJ whole genome shotgun (WGS) entry which is preliminary data.</text>
</comment>
<organism evidence="2 3">
    <name type="scientific">Falsochrobactrum tianjinense</name>
    <dbReference type="NCBI Taxonomy" id="2706015"/>
    <lineage>
        <taxon>Bacteria</taxon>
        <taxon>Pseudomonadati</taxon>
        <taxon>Pseudomonadota</taxon>
        <taxon>Alphaproteobacteria</taxon>
        <taxon>Hyphomicrobiales</taxon>
        <taxon>Brucellaceae</taxon>
        <taxon>Falsochrobactrum</taxon>
    </lineage>
</organism>
<feature type="non-terminal residue" evidence="2">
    <location>
        <position position="142"/>
    </location>
</feature>
<evidence type="ECO:0000313" key="3">
    <source>
        <dbReference type="Proteomes" id="UP000752297"/>
    </source>
</evidence>
<dbReference type="AlphaFoldDB" id="A0A949PUG2"/>
<evidence type="ECO:0000313" key="2">
    <source>
        <dbReference type="EMBL" id="MBV2145115.1"/>
    </source>
</evidence>
<keyword evidence="1" id="KW-0732">Signal</keyword>
<dbReference type="EMBL" id="JAHRVA010000017">
    <property type="protein sequence ID" value="MBV2145115.1"/>
    <property type="molecule type" value="Genomic_DNA"/>
</dbReference>